<feature type="signal peptide" evidence="2">
    <location>
        <begin position="1"/>
        <end position="21"/>
    </location>
</feature>
<evidence type="ECO:0000313" key="4">
    <source>
        <dbReference type="Proteomes" id="UP000258309"/>
    </source>
</evidence>
<accession>A0A3E2H8B1</accession>
<dbReference type="InterPro" id="IPR038921">
    <property type="entry name" value="YOR389W-like"/>
</dbReference>
<dbReference type="EMBL" id="NCSJ02000122">
    <property type="protein sequence ID" value="RFU29620.1"/>
    <property type="molecule type" value="Genomic_DNA"/>
</dbReference>
<evidence type="ECO:0000313" key="3">
    <source>
        <dbReference type="EMBL" id="RFU29620.1"/>
    </source>
</evidence>
<organism evidence="3 4">
    <name type="scientific">Scytalidium lignicola</name>
    <name type="common">Hyphomycete</name>
    <dbReference type="NCBI Taxonomy" id="5539"/>
    <lineage>
        <taxon>Eukaryota</taxon>
        <taxon>Fungi</taxon>
        <taxon>Dikarya</taxon>
        <taxon>Ascomycota</taxon>
        <taxon>Pezizomycotina</taxon>
        <taxon>Leotiomycetes</taxon>
        <taxon>Leotiomycetes incertae sedis</taxon>
        <taxon>Scytalidium</taxon>
    </lineage>
</organism>
<feature type="chain" id="PRO_5017724336" evidence="2">
    <location>
        <begin position="22"/>
        <end position="616"/>
    </location>
</feature>
<dbReference type="OrthoDB" id="10261782at2759"/>
<dbReference type="Proteomes" id="UP000258309">
    <property type="component" value="Unassembled WGS sequence"/>
</dbReference>
<dbReference type="STRING" id="5539.A0A3E2H8B1"/>
<feature type="region of interest" description="Disordered" evidence="1">
    <location>
        <begin position="203"/>
        <end position="260"/>
    </location>
</feature>
<evidence type="ECO:0000256" key="1">
    <source>
        <dbReference type="SAM" id="MobiDB-lite"/>
    </source>
</evidence>
<dbReference type="PANTHER" id="PTHR35204">
    <property type="entry name" value="YALI0A21131P"/>
    <property type="match status" value="1"/>
</dbReference>
<evidence type="ECO:0000256" key="2">
    <source>
        <dbReference type="SAM" id="SignalP"/>
    </source>
</evidence>
<feature type="non-terminal residue" evidence="3">
    <location>
        <position position="616"/>
    </location>
</feature>
<proteinExistence type="predicted"/>
<feature type="non-terminal residue" evidence="3">
    <location>
        <position position="1"/>
    </location>
</feature>
<comment type="caution">
    <text evidence="3">The sequence shown here is derived from an EMBL/GenBank/DDBJ whole genome shotgun (WGS) entry which is preliminary data.</text>
</comment>
<name>A0A3E2H8B1_SCYLI</name>
<dbReference type="PANTHER" id="PTHR35204:SF1">
    <property type="entry name" value="ENTEROTOXIN"/>
    <property type="match status" value="1"/>
</dbReference>
<dbReference type="OMA" id="ATWHYGS"/>
<keyword evidence="2" id="KW-0732">Signal</keyword>
<sequence length="616" mass="68650">MDRVAGRLLFSLSIVSGVALASSHQQPLLSHEVEVNESRSSWNFNFSSSAPHYFASAYGLLQQWPNTFFPNGYSIAPCEVAAFTKLYHGRTDDEVPPSPECGMSYGITGGTRNSHMLTYQTTRAVKCIYFDGESAALMGTGQLDTQMLHIYGNISGPDDQMEVSEDSGTSMHVRMDYVIGLRRKSLVGVDGEWKASHLNITAPLLPPSEDGEEGELVEGKGEEESLPTSYYPLPPLPTKTDRATDPSNPPVPPNWRRDWGREPFSRTLTSNWFMAGASHYGSSGYGPGMGETRVKILGCGFMNYYSPKFMSTAISRAAEEQKNLNLTKEGFWAGPGSNGTRSQGLAALTRRRRAHTLTNTSLEDATIIREDSERVLLHLLSNSENCSGMDWTVLTNEIVQTYATDLASFLKVLQTFDGPTKKNASEVRDWAARVRDRTHSFLLPFLEYPNKTSEESWMVNSTLFKDTYLRCRFHYTRLLDPLEGVFIGPEESTLKWATEEVMSGICSVLVDVGLSMERVWYSNFNAPSHTAPPRSMLGVLREEINRWIEGVEELMAWLGWAGEWVSCEEKCAWDEKCFIPMWPLIRMGFGRGPRPPPGGKRPEHGGPDHGGPGGRF</sequence>
<feature type="region of interest" description="Disordered" evidence="1">
    <location>
        <begin position="592"/>
        <end position="616"/>
    </location>
</feature>
<protein>
    <submittedName>
        <fullName evidence="3">Uncharacterized protein</fullName>
    </submittedName>
</protein>
<keyword evidence="4" id="KW-1185">Reference proteome</keyword>
<gene>
    <name evidence="3" type="ORF">B7463_g6684</name>
</gene>
<dbReference type="AlphaFoldDB" id="A0A3E2H8B1"/>
<reference evidence="3 4" key="1">
    <citation type="submission" date="2018-05" db="EMBL/GenBank/DDBJ databases">
        <title>Draft genome sequence of Scytalidium lignicola DSM 105466, a ubiquitous saprotrophic fungus.</title>
        <authorList>
            <person name="Buettner E."/>
            <person name="Gebauer A.M."/>
            <person name="Hofrichter M."/>
            <person name="Liers C."/>
            <person name="Kellner H."/>
        </authorList>
    </citation>
    <scope>NUCLEOTIDE SEQUENCE [LARGE SCALE GENOMIC DNA]</scope>
    <source>
        <strain evidence="3 4">DSM 105466</strain>
    </source>
</reference>